<dbReference type="HAMAP" id="MF_00376">
    <property type="entry name" value="Dephospho_CoA_kinase"/>
    <property type="match status" value="1"/>
</dbReference>
<dbReference type="CDD" id="cd02022">
    <property type="entry name" value="DPCK"/>
    <property type="match status" value="1"/>
</dbReference>
<dbReference type="InterPro" id="IPR001977">
    <property type="entry name" value="Depp_CoAkinase"/>
</dbReference>
<dbReference type="PROSITE" id="PS51219">
    <property type="entry name" value="DPCK"/>
    <property type="match status" value="1"/>
</dbReference>
<keyword evidence="2" id="KW-0067">ATP-binding</keyword>
<dbReference type="Pfam" id="PF01121">
    <property type="entry name" value="CoaE"/>
    <property type="match status" value="1"/>
</dbReference>
<dbReference type="SUPFAM" id="SSF52540">
    <property type="entry name" value="P-loop containing nucleoside triphosphate hydrolases"/>
    <property type="match status" value="1"/>
</dbReference>
<keyword evidence="1" id="KW-0547">Nucleotide-binding</keyword>
<dbReference type="GO" id="GO:0004140">
    <property type="term" value="F:dephospho-CoA kinase activity"/>
    <property type="evidence" value="ECO:0007669"/>
    <property type="project" value="InterPro"/>
</dbReference>
<name>A0AAE0RZA6_9BIVA</name>
<dbReference type="Gene3D" id="3.40.50.300">
    <property type="entry name" value="P-loop containing nucleotide triphosphate hydrolases"/>
    <property type="match status" value="1"/>
</dbReference>
<keyword evidence="4" id="KW-1185">Reference proteome</keyword>
<reference evidence="3" key="1">
    <citation type="journal article" date="2021" name="Genome Biol. Evol.">
        <title>A High-Quality Reference Genome for a Parasitic Bivalve with Doubly Uniparental Inheritance (Bivalvia: Unionida).</title>
        <authorList>
            <person name="Smith C.H."/>
        </authorList>
    </citation>
    <scope>NUCLEOTIDE SEQUENCE</scope>
    <source>
        <strain evidence="3">CHS0354</strain>
    </source>
</reference>
<reference evidence="3" key="3">
    <citation type="submission" date="2023-05" db="EMBL/GenBank/DDBJ databases">
        <authorList>
            <person name="Smith C.H."/>
        </authorList>
    </citation>
    <scope>NUCLEOTIDE SEQUENCE</scope>
    <source>
        <strain evidence="3">CHS0354</strain>
        <tissue evidence="3">Mantle</tissue>
    </source>
</reference>
<dbReference type="PANTHER" id="PTHR10695">
    <property type="entry name" value="DEPHOSPHO-COA KINASE-RELATED"/>
    <property type="match status" value="1"/>
</dbReference>
<dbReference type="AlphaFoldDB" id="A0AAE0RZA6"/>
<sequence length="217" mass="24423">MKVIAVTGGIGCGKTEFCNVFKSFGAFVFSGDDEARKLHFSDKQVSDNIKREFGETIYEPNETLYRAKLAAIVFSNPSKLHILNLIIHPKLIEKFHDSIKEEKMKTTKIFVLEAAILLELKINYPFDLIINVTAPLKVRLKYITDRGLSKEQAIARIKRGDPAAPSDTATLLRLHPSYYPRLKPFVESSGAGNSHGVTGGVYKARERIHRGMLIRDY</sequence>
<dbReference type="AntiFam" id="ANF00029">
    <property type="entry name" value="Antisense to 16S rRNA"/>
</dbReference>
<dbReference type="Proteomes" id="UP001195483">
    <property type="component" value="Unassembled WGS sequence"/>
</dbReference>
<dbReference type="GO" id="GO:0005524">
    <property type="term" value="F:ATP binding"/>
    <property type="evidence" value="ECO:0007669"/>
    <property type="project" value="UniProtKB-KW"/>
</dbReference>
<protein>
    <recommendedName>
        <fullName evidence="5">Dephospho-CoA kinase</fullName>
    </recommendedName>
</protein>
<dbReference type="PANTHER" id="PTHR10695:SF46">
    <property type="entry name" value="BIFUNCTIONAL COENZYME A SYNTHASE-RELATED"/>
    <property type="match status" value="1"/>
</dbReference>
<reference evidence="3" key="2">
    <citation type="journal article" date="2021" name="Genome Biol. Evol.">
        <title>Developing a high-quality reference genome for a parasitic bivalve with doubly uniparental inheritance (Bivalvia: Unionida).</title>
        <authorList>
            <person name="Smith C.H."/>
        </authorList>
    </citation>
    <scope>NUCLEOTIDE SEQUENCE</scope>
    <source>
        <strain evidence="3">CHS0354</strain>
        <tissue evidence="3">Mantle</tissue>
    </source>
</reference>
<dbReference type="EMBL" id="JAEAOA010001427">
    <property type="protein sequence ID" value="KAK3582502.1"/>
    <property type="molecule type" value="Genomic_DNA"/>
</dbReference>
<evidence type="ECO:0008006" key="5">
    <source>
        <dbReference type="Google" id="ProtNLM"/>
    </source>
</evidence>
<proteinExistence type="inferred from homology"/>
<gene>
    <name evidence="3" type="ORF">CHS0354_024050</name>
</gene>
<accession>A0AAE0RZA6</accession>
<dbReference type="NCBIfam" id="TIGR00152">
    <property type="entry name" value="dephospho-CoA kinase"/>
    <property type="match status" value="1"/>
</dbReference>
<evidence type="ECO:0000256" key="2">
    <source>
        <dbReference type="ARBA" id="ARBA00022840"/>
    </source>
</evidence>
<evidence type="ECO:0000313" key="3">
    <source>
        <dbReference type="EMBL" id="KAK3582502.1"/>
    </source>
</evidence>
<evidence type="ECO:0000256" key="1">
    <source>
        <dbReference type="ARBA" id="ARBA00022741"/>
    </source>
</evidence>
<comment type="caution">
    <text evidence="3">The sequence shown here is derived from an EMBL/GenBank/DDBJ whole genome shotgun (WGS) entry which is preliminary data.</text>
</comment>
<dbReference type="GO" id="GO:0015937">
    <property type="term" value="P:coenzyme A biosynthetic process"/>
    <property type="evidence" value="ECO:0007669"/>
    <property type="project" value="InterPro"/>
</dbReference>
<organism evidence="3 4">
    <name type="scientific">Potamilus streckersoni</name>
    <dbReference type="NCBI Taxonomy" id="2493646"/>
    <lineage>
        <taxon>Eukaryota</taxon>
        <taxon>Metazoa</taxon>
        <taxon>Spiralia</taxon>
        <taxon>Lophotrochozoa</taxon>
        <taxon>Mollusca</taxon>
        <taxon>Bivalvia</taxon>
        <taxon>Autobranchia</taxon>
        <taxon>Heteroconchia</taxon>
        <taxon>Palaeoheterodonta</taxon>
        <taxon>Unionida</taxon>
        <taxon>Unionoidea</taxon>
        <taxon>Unionidae</taxon>
        <taxon>Ambleminae</taxon>
        <taxon>Lampsilini</taxon>
        <taxon>Potamilus</taxon>
    </lineage>
</organism>
<evidence type="ECO:0000313" key="4">
    <source>
        <dbReference type="Proteomes" id="UP001195483"/>
    </source>
</evidence>
<dbReference type="InterPro" id="IPR027417">
    <property type="entry name" value="P-loop_NTPase"/>
</dbReference>